<feature type="domain" description="DUF7365" evidence="3">
    <location>
        <begin position="2"/>
        <end position="89"/>
    </location>
</feature>
<reference evidence="4" key="1">
    <citation type="journal article" date="2021" name="Proc. Natl. Acad. Sci. U.S.A.">
        <title>A Catalog of Tens of Thousands of Viruses from Human Metagenomes Reveals Hidden Associations with Chronic Diseases.</title>
        <authorList>
            <person name="Tisza M.J."/>
            <person name="Buck C.B."/>
        </authorList>
    </citation>
    <scope>NUCLEOTIDE SEQUENCE</scope>
    <source>
        <strain evidence="4">Ct3R83</strain>
    </source>
</reference>
<evidence type="ECO:0000256" key="2">
    <source>
        <dbReference type="SAM" id="Phobius"/>
    </source>
</evidence>
<keyword evidence="1" id="KW-0175">Coiled coil</keyword>
<dbReference type="InterPro" id="IPR055789">
    <property type="entry name" value="DUF7365"/>
</dbReference>
<proteinExistence type="predicted"/>
<keyword evidence="2" id="KW-1133">Transmembrane helix</keyword>
<evidence type="ECO:0000313" key="4">
    <source>
        <dbReference type="EMBL" id="DAD71932.1"/>
    </source>
</evidence>
<name>A0A8S5LPH5_9CAUD</name>
<dbReference type="Pfam" id="PF24073">
    <property type="entry name" value="DUF7365"/>
    <property type="match status" value="1"/>
</dbReference>
<protein>
    <submittedName>
        <fullName evidence="4">Nucleoporin</fullName>
    </submittedName>
</protein>
<dbReference type="EMBL" id="BK015889">
    <property type="protein sequence ID" value="DAD71932.1"/>
    <property type="molecule type" value="Genomic_DNA"/>
</dbReference>
<sequence length="92" mass="10753">MAEFERLIVQIFLSLIPVVGLYFSMKDRATKQENRITAMEKDIENLREFKESANKRLDNHDEQNKAILVLAEQVKSLGEDVRELKILFQSKT</sequence>
<accession>A0A8S5LPH5</accession>
<feature type="coiled-coil region" evidence="1">
    <location>
        <begin position="29"/>
        <end position="63"/>
    </location>
</feature>
<keyword evidence="2" id="KW-0812">Transmembrane</keyword>
<evidence type="ECO:0000259" key="3">
    <source>
        <dbReference type="Pfam" id="PF24073"/>
    </source>
</evidence>
<feature type="transmembrane region" description="Helical" evidence="2">
    <location>
        <begin position="6"/>
        <end position="25"/>
    </location>
</feature>
<keyword evidence="2" id="KW-0472">Membrane</keyword>
<organism evidence="4">
    <name type="scientific">Siphoviridae sp. ct3R83</name>
    <dbReference type="NCBI Taxonomy" id="2827559"/>
    <lineage>
        <taxon>Viruses</taxon>
        <taxon>Duplodnaviria</taxon>
        <taxon>Heunggongvirae</taxon>
        <taxon>Uroviricota</taxon>
        <taxon>Caudoviricetes</taxon>
    </lineage>
</organism>
<evidence type="ECO:0000256" key="1">
    <source>
        <dbReference type="SAM" id="Coils"/>
    </source>
</evidence>